<dbReference type="EMBL" id="LR134182">
    <property type="protein sequence ID" value="VEB45834.1"/>
    <property type="molecule type" value="Genomic_DNA"/>
</dbReference>
<gene>
    <name evidence="1" type="ORF">NCTC9695_06366</name>
</gene>
<accession>A0A447TLP4</accession>
<dbReference type="Proteomes" id="UP000275777">
    <property type="component" value="Chromosome"/>
</dbReference>
<organism evidence="1 2">
    <name type="scientific">Chromobacterium violaceum</name>
    <dbReference type="NCBI Taxonomy" id="536"/>
    <lineage>
        <taxon>Bacteria</taxon>
        <taxon>Pseudomonadati</taxon>
        <taxon>Pseudomonadota</taxon>
        <taxon>Betaproteobacteria</taxon>
        <taxon>Neisseriales</taxon>
        <taxon>Chromobacteriaceae</taxon>
        <taxon>Chromobacterium</taxon>
    </lineage>
</organism>
<name>A0A447TLP4_CHRVL</name>
<dbReference type="AlphaFoldDB" id="A0A447TLP4"/>
<evidence type="ECO:0000313" key="1">
    <source>
        <dbReference type="EMBL" id="VEB45834.1"/>
    </source>
</evidence>
<evidence type="ECO:0000313" key="2">
    <source>
        <dbReference type="Proteomes" id="UP000275777"/>
    </source>
</evidence>
<proteinExistence type="predicted"/>
<sequence length="70" mass="7763">MVSGLCATITRVSLSRASTSPIARSLPMSRWLVASSSSRMLGRLYNARASSRRWRCPPDRPAPCSPTRVW</sequence>
<protein>
    <submittedName>
        <fullName evidence="1">Uncharacterized protein</fullName>
    </submittedName>
</protein>
<reference evidence="1 2" key="1">
    <citation type="submission" date="2018-12" db="EMBL/GenBank/DDBJ databases">
        <authorList>
            <consortium name="Pathogen Informatics"/>
        </authorList>
    </citation>
    <scope>NUCLEOTIDE SEQUENCE [LARGE SCALE GENOMIC DNA]</scope>
    <source>
        <strain evidence="1 2">NCTC9695</strain>
    </source>
</reference>